<protein>
    <recommendedName>
        <fullName evidence="1">JmjC domain-containing protein</fullName>
    </recommendedName>
</protein>
<dbReference type="InterPro" id="IPR014710">
    <property type="entry name" value="RmlC-like_jellyroll"/>
</dbReference>
<name>A0A8K0G029_IGNLU</name>
<organism evidence="2 3">
    <name type="scientific">Ignelater luminosus</name>
    <name type="common">Cucubano</name>
    <name type="synonym">Pyrophorus luminosus</name>
    <dbReference type="NCBI Taxonomy" id="2038154"/>
    <lineage>
        <taxon>Eukaryota</taxon>
        <taxon>Metazoa</taxon>
        <taxon>Ecdysozoa</taxon>
        <taxon>Arthropoda</taxon>
        <taxon>Hexapoda</taxon>
        <taxon>Insecta</taxon>
        <taxon>Pterygota</taxon>
        <taxon>Neoptera</taxon>
        <taxon>Endopterygota</taxon>
        <taxon>Coleoptera</taxon>
        <taxon>Polyphaga</taxon>
        <taxon>Elateriformia</taxon>
        <taxon>Elateroidea</taxon>
        <taxon>Elateridae</taxon>
        <taxon>Agrypninae</taxon>
        <taxon>Pyrophorini</taxon>
        <taxon>Ignelater</taxon>
    </lineage>
</organism>
<dbReference type="PANTHER" id="PTHR12461:SF99">
    <property type="entry name" value="BIFUNCTIONAL PEPTIDASE AND (3S)-LYSYL HYDROXYLASE JMJD7"/>
    <property type="match status" value="1"/>
</dbReference>
<dbReference type="PROSITE" id="PS51184">
    <property type="entry name" value="JMJC"/>
    <property type="match status" value="1"/>
</dbReference>
<accession>A0A8K0G029</accession>
<dbReference type="Pfam" id="PF13621">
    <property type="entry name" value="Cupin_8"/>
    <property type="match status" value="1"/>
</dbReference>
<dbReference type="InterPro" id="IPR003347">
    <property type="entry name" value="JmjC_dom"/>
</dbReference>
<reference evidence="2" key="1">
    <citation type="submission" date="2019-08" db="EMBL/GenBank/DDBJ databases">
        <title>The genome of the North American firefly Photinus pyralis.</title>
        <authorList>
            <consortium name="Photinus pyralis genome working group"/>
            <person name="Fallon T.R."/>
            <person name="Sander Lower S.E."/>
            <person name="Weng J.-K."/>
        </authorList>
    </citation>
    <scope>NUCLEOTIDE SEQUENCE</scope>
    <source>
        <strain evidence="2">TRF0915ILg1</strain>
        <tissue evidence="2">Whole body</tissue>
    </source>
</reference>
<sequence>MIIDKMYSSKDKFKNALEVLKEESHDLLHFHSLVPEVYINDQTWVWNFYRNYISKNMPVIIKNGCKDWPATSKWNLQYFLKTIPDKDVTVAITPNGYADGITKRNERNNDGTCITEEFFVMPEERTMKMKEFLENLQEPKNNFICYIQRQNSNLTEDFEELLSDIETEIEWASAAFNKQPDAVNFWMGDSRAVTSMHKDPYENIYCVIDGYKDFTLIPPTDLPYVPYKKYPVGTFKNVNINGYEIKPQYIQGDKCSVNTAEETNSKQCSEYIHTDNEEKDKQHEIIDWIAIDPLSPDLNCYPQFKYANVYHVRVEKGDCLYLPSLWFHHVQQSHGCIAVNYWYDMDYDIKYCYYKMLECLST</sequence>
<dbReference type="AlphaFoldDB" id="A0A8K0G029"/>
<dbReference type="PANTHER" id="PTHR12461">
    <property type="entry name" value="HYPOXIA-INDUCIBLE FACTOR 1 ALPHA INHIBITOR-RELATED"/>
    <property type="match status" value="1"/>
</dbReference>
<gene>
    <name evidence="2" type="ORF">ILUMI_25426</name>
</gene>
<evidence type="ECO:0000313" key="3">
    <source>
        <dbReference type="Proteomes" id="UP000801492"/>
    </source>
</evidence>
<dbReference type="OrthoDB" id="415358at2759"/>
<evidence type="ECO:0000313" key="2">
    <source>
        <dbReference type="EMBL" id="KAF2880754.1"/>
    </source>
</evidence>
<dbReference type="EMBL" id="VTPC01090915">
    <property type="protein sequence ID" value="KAF2880754.1"/>
    <property type="molecule type" value="Genomic_DNA"/>
</dbReference>
<dbReference type="Gene3D" id="2.60.120.10">
    <property type="entry name" value="Jelly Rolls"/>
    <property type="match status" value="1"/>
</dbReference>
<keyword evidence="3" id="KW-1185">Reference proteome</keyword>
<proteinExistence type="predicted"/>
<feature type="domain" description="JmjC" evidence="1">
    <location>
        <begin position="150"/>
        <end position="358"/>
    </location>
</feature>
<dbReference type="Proteomes" id="UP000801492">
    <property type="component" value="Unassembled WGS sequence"/>
</dbReference>
<comment type="caution">
    <text evidence="2">The sequence shown here is derived from an EMBL/GenBank/DDBJ whole genome shotgun (WGS) entry which is preliminary data.</text>
</comment>
<dbReference type="SMART" id="SM00558">
    <property type="entry name" value="JmjC"/>
    <property type="match status" value="1"/>
</dbReference>
<dbReference type="SUPFAM" id="SSF51197">
    <property type="entry name" value="Clavaminate synthase-like"/>
    <property type="match status" value="1"/>
</dbReference>
<dbReference type="InterPro" id="IPR041667">
    <property type="entry name" value="Cupin_8"/>
</dbReference>
<evidence type="ECO:0000259" key="1">
    <source>
        <dbReference type="PROSITE" id="PS51184"/>
    </source>
</evidence>